<dbReference type="InterPro" id="IPR006260">
    <property type="entry name" value="TonB/TolA_C"/>
</dbReference>
<dbReference type="SUPFAM" id="SSF74653">
    <property type="entry name" value="TolA/TonB C-terminal domain"/>
    <property type="match status" value="1"/>
</dbReference>
<dbReference type="Proteomes" id="UP000614261">
    <property type="component" value="Unassembled WGS sequence"/>
</dbReference>
<protein>
    <recommendedName>
        <fullName evidence="12">TonB C-terminal domain-containing protein</fullName>
    </recommendedName>
</protein>
<dbReference type="Gene3D" id="3.30.1150.10">
    <property type="match status" value="1"/>
</dbReference>
<comment type="caution">
    <text evidence="13">The sequence shown here is derived from an EMBL/GenBank/DDBJ whole genome shotgun (WGS) entry which is preliminary data.</text>
</comment>
<keyword evidence="6 11" id="KW-0812">Transmembrane</keyword>
<keyword evidence="7" id="KW-0653">Protein transport</keyword>
<dbReference type="PANTHER" id="PTHR33446:SF2">
    <property type="entry name" value="PROTEIN TONB"/>
    <property type="match status" value="1"/>
</dbReference>
<feature type="domain" description="TonB C-terminal" evidence="12">
    <location>
        <begin position="128"/>
        <end position="221"/>
    </location>
</feature>
<evidence type="ECO:0000256" key="6">
    <source>
        <dbReference type="ARBA" id="ARBA00022692"/>
    </source>
</evidence>
<evidence type="ECO:0000256" key="3">
    <source>
        <dbReference type="ARBA" id="ARBA00022448"/>
    </source>
</evidence>
<evidence type="ECO:0000256" key="9">
    <source>
        <dbReference type="ARBA" id="ARBA00023136"/>
    </source>
</evidence>
<evidence type="ECO:0000256" key="1">
    <source>
        <dbReference type="ARBA" id="ARBA00004383"/>
    </source>
</evidence>
<dbReference type="NCBIfam" id="TIGR01352">
    <property type="entry name" value="tonB_Cterm"/>
    <property type="match status" value="1"/>
</dbReference>
<dbReference type="PANTHER" id="PTHR33446">
    <property type="entry name" value="PROTEIN TONB-RELATED"/>
    <property type="match status" value="1"/>
</dbReference>
<evidence type="ECO:0000313" key="13">
    <source>
        <dbReference type="EMBL" id="GGB67048.1"/>
    </source>
</evidence>
<evidence type="ECO:0000256" key="10">
    <source>
        <dbReference type="SAM" id="MobiDB-lite"/>
    </source>
</evidence>
<feature type="region of interest" description="Disordered" evidence="10">
    <location>
        <begin position="57"/>
        <end position="145"/>
    </location>
</feature>
<feature type="compositionally biased region" description="Low complexity" evidence="10">
    <location>
        <begin position="85"/>
        <end position="97"/>
    </location>
</feature>
<proteinExistence type="inferred from homology"/>
<keyword evidence="14" id="KW-1185">Reference proteome</keyword>
<organism evidence="13 14">
    <name type="scientific">Blastomonas aquatica</name>
    <dbReference type="NCBI Taxonomy" id="1510276"/>
    <lineage>
        <taxon>Bacteria</taxon>
        <taxon>Pseudomonadati</taxon>
        <taxon>Pseudomonadota</taxon>
        <taxon>Alphaproteobacteria</taxon>
        <taxon>Sphingomonadales</taxon>
        <taxon>Sphingomonadaceae</taxon>
        <taxon>Blastomonas</taxon>
    </lineage>
</organism>
<comment type="subcellular location">
    <subcellularLocation>
        <location evidence="1">Cell inner membrane</location>
        <topology evidence="1">Single-pass membrane protein</topology>
        <orientation evidence="1">Periplasmic side</orientation>
    </subcellularLocation>
</comment>
<dbReference type="InterPro" id="IPR051045">
    <property type="entry name" value="TonB-dependent_transducer"/>
</dbReference>
<keyword evidence="8 11" id="KW-1133">Transmembrane helix</keyword>
<evidence type="ECO:0000259" key="12">
    <source>
        <dbReference type="PROSITE" id="PS52015"/>
    </source>
</evidence>
<accession>A0ABQ1JEW2</accession>
<dbReference type="Pfam" id="PF03544">
    <property type="entry name" value="TonB_C"/>
    <property type="match status" value="1"/>
</dbReference>
<dbReference type="RefSeq" id="WP_188514502.1">
    <property type="nucleotide sequence ID" value="NZ_BMGD01000003.1"/>
</dbReference>
<comment type="similarity">
    <text evidence="2">Belongs to the TonB family.</text>
</comment>
<feature type="transmembrane region" description="Helical" evidence="11">
    <location>
        <begin position="13"/>
        <end position="36"/>
    </location>
</feature>
<keyword evidence="9 11" id="KW-0472">Membrane</keyword>
<reference evidence="14" key="1">
    <citation type="journal article" date="2019" name="Int. J. Syst. Evol. Microbiol.">
        <title>The Global Catalogue of Microorganisms (GCM) 10K type strain sequencing project: providing services to taxonomists for standard genome sequencing and annotation.</title>
        <authorList>
            <consortium name="The Broad Institute Genomics Platform"/>
            <consortium name="The Broad Institute Genome Sequencing Center for Infectious Disease"/>
            <person name="Wu L."/>
            <person name="Ma J."/>
        </authorList>
    </citation>
    <scope>NUCLEOTIDE SEQUENCE [LARGE SCALE GENOMIC DNA]</scope>
    <source>
        <strain evidence="14">CGMCC 1.12851</strain>
    </source>
</reference>
<dbReference type="EMBL" id="BMGD01000003">
    <property type="protein sequence ID" value="GGB67048.1"/>
    <property type="molecule type" value="Genomic_DNA"/>
</dbReference>
<evidence type="ECO:0000256" key="5">
    <source>
        <dbReference type="ARBA" id="ARBA00022519"/>
    </source>
</evidence>
<keyword evidence="4" id="KW-1003">Cell membrane</keyword>
<dbReference type="InterPro" id="IPR037682">
    <property type="entry name" value="TonB_C"/>
</dbReference>
<evidence type="ECO:0000256" key="7">
    <source>
        <dbReference type="ARBA" id="ARBA00022927"/>
    </source>
</evidence>
<gene>
    <name evidence="13" type="ORF">GCM10010833_22810</name>
</gene>
<evidence type="ECO:0000256" key="2">
    <source>
        <dbReference type="ARBA" id="ARBA00006555"/>
    </source>
</evidence>
<evidence type="ECO:0000256" key="4">
    <source>
        <dbReference type="ARBA" id="ARBA00022475"/>
    </source>
</evidence>
<name>A0ABQ1JEW2_9SPHN</name>
<sequence length="221" mass="23187">MAYADQQASGNKIVSLVVVALIHIVVIYALVTGLAYSAVKTVAEKLNVVDIEEEVIEEPVPPPPPPPDQPITPPPVVTPPPIVRTPPTSAPTITTTNVPPPVFIPQPIAAPPPAPPAPPPAPSKASGAAPRGNPGSWATPNDYPARALREERAGTTRFRVSIGPDGRVTDCQIIGSSGHADLDQATCTNVTRRARFRPALDAAGNPIADSYSNAVRWEIPR</sequence>
<evidence type="ECO:0000313" key="14">
    <source>
        <dbReference type="Proteomes" id="UP000614261"/>
    </source>
</evidence>
<keyword evidence="5" id="KW-0997">Cell inner membrane</keyword>
<feature type="compositionally biased region" description="Pro residues" evidence="10">
    <location>
        <begin position="98"/>
        <end position="122"/>
    </location>
</feature>
<evidence type="ECO:0000256" key="11">
    <source>
        <dbReference type="SAM" id="Phobius"/>
    </source>
</evidence>
<evidence type="ECO:0000256" key="8">
    <source>
        <dbReference type="ARBA" id="ARBA00022989"/>
    </source>
</evidence>
<feature type="compositionally biased region" description="Pro residues" evidence="10">
    <location>
        <begin position="59"/>
        <end position="84"/>
    </location>
</feature>
<dbReference type="PROSITE" id="PS52015">
    <property type="entry name" value="TONB_CTD"/>
    <property type="match status" value="1"/>
</dbReference>
<keyword evidence="3" id="KW-0813">Transport</keyword>